<gene>
    <name evidence="3" type="ORF">GCM10023186_08710</name>
</gene>
<name>A0ABP8IW03_9BACT</name>
<comment type="caution">
    <text evidence="3">The sequence shown here is derived from an EMBL/GenBank/DDBJ whole genome shotgun (WGS) entry which is preliminary data.</text>
</comment>
<dbReference type="InterPro" id="IPR037143">
    <property type="entry name" value="4-PPantetheinyl_Trfase_dom_sf"/>
</dbReference>
<dbReference type="EMBL" id="BAABHA010000002">
    <property type="protein sequence ID" value="GAA4375667.1"/>
    <property type="molecule type" value="Genomic_DNA"/>
</dbReference>
<dbReference type="GO" id="GO:0016740">
    <property type="term" value="F:transferase activity"/>
    <property type="evidence" value="ECO:0007669"/>
    <property type="project" value="UniProtKB-KW"/>
</dbReference>
<accession>A0ABP8IW03</accession>
<dbReference type="Proteomes" id="UP001500454">
    <property type="component" value="Unassembled WGS sequence"/>
</dbReference>
<dbReference type="RefSeq" id="WP_345221733.1">
    <property type="nucleotide sequence ID" value="NZ_BAABHA010000002.1"/>
</dbReference>
<evidence type="ECO:0000313" key="3">
    <source>
        <dbReference type="EMBL" id="GAA4375667.1"/>
    </source>
</evidence>
<evidence type="ECO:0000256" key="1">
    <source>
        <dbReference type="ARBA" id="ARBA00022679"/>
    </source>
</evidence>
<organism evidence="3 4">
    <name type="scientific">Hymenobacter koreensis</name>
    <dbReference type="NCBI Taxonomy" id="1084523"/>
    <lineage>
        <taxon>Bacteria</taxon>
        <taxon>Pseudomonadati</taxon>
        <taxon>Bacteroidota</taxon>
        <taxon>Cytophagia</taxon>
        <taxon>Cytophagales</taxon>
        <taxon>Hymenobacteraceae</taxon>
        <taxon>Hymenobacter</taxon>
    </lineage>
</organism>
<proteinExistence type="predicted"/>
<keyword evidence="1 3" id="KW-0808">Transferase</keyword>
<dbReference type="InterPro" id="IPR008278">
    <property type="entry name" value="4-PPantetheinyl_Trfase_dom"/>
</dbReference>
<keyword evidence="4" id="KW-1185">Reference proteome</keyword>
<feature type="domain" description="4'-phosphopantetheinyl transferase" evidence="2">
    <location>
        <begin position="112"/>
        <end position="170"/>
    </location>
</feature>
<reference evidence="4" key="1">
    <citation type="journal article" date="2019" name="Int. J. Syst. Evol. Microbiol.">
        <title>The Global Catalogue of Microorganisms (GCM) 10K type strain sequencing project: providing services to taxonomists for standard genome sequencing and annotation.</title>
        <authorList>
            <consortium name="The Broad Institute Genomics Platform"/>
            <consortium name="The Broad Institute Genome Sequencing Center for Infectious Disease"/>
            <person name="Wu L."/>
            <person name="Ma J."/>
        </authorList>
    </citation>
    <scope>NUCLEOTIDE SEQUENCE [LARGE SCALE GENOMIC DNA]</scope>
    <source>
        <strain evidence="4">JCM 17924</strain>
    </source>
</reference>
<dbReference type="SUPFAM" id="SSF56214">
    <property type="entry name" value="4'-phosphopantetheinyl transferase"/>
    <property type="match status" value="2"/>
</dbReference>
<evidence type="ECO:0000313" key="4">
    <source>
        <dbReference type="Proteomes" id="UP001500454"/>
    </source>
</evidence>
<dbReference type="Gene3D" id="3.90.470.20">
    <property type="entry name" value="4'-phosphopantetheinyl transferase domain"/>
    <property type="match status" value="1"/>
</dbReference>
<protein>
    <submittedName>
        <fullName evidence="3">4'-phosphopantetheinyl transferase superfamily protein</fullName>
    </submittedName>
</protein>
<dbReference type="Pfam" id="PF01648">
    <property type="entry name" value="ACPS"/>
    <property type="match status" value="1"/>
</dbReference>
<evidence type="ECO:0000259" key="2">
    <source>
        <dbReference type="Pfam" id="PF01648"/>
    </source>
</evidence>
<sequence length="217" mass="24254">MPLHRLSPLPHTPALLGLWQLTESVEELLAQVPAASGYAEHLPAGRDPERPRQWLAARALVHALLPQLSDAPGYVRNHAVTNQPFIEQLPSFGLSLSHSGPWVAALLTPAGRVGIDVELVRPKARQLAAKFLTETERADAGDDDVKYSLNWSAKETLYKLYSRRRLLFKEHILLDPYVRQESGIFTGHLLTDEASSQHRIQYECLSPDCVLTWCHAS</sequence>